<evidence type="ECO:0000313" key="1">
    <source>
        <dbReference type="EMBL" id="GIY03159.1"/>
    </source>
</evidence>
<protein>
    <submittedName>
        <fullName evidence="1">Uncharacterized protein</fullName>
    </submittedName>
</protein>
<keyword evidence="2" id="KW-1185">Reference proteome</keyword>
<comment type="caution">
    <text evidence="1">The sequence shown here is derived from an EMBL/GenBank/DDBJ whole genome shotgun (WGS) entry which is preliminary data.</text>
</comment>
<reference evidence="1 2" key="1">
    <citation type="submission" date="2021-06" db="EMBL/GenBank/DDBJ databases">
        <title>Caerostris extrusa draft genome.</title>
        <authorList>
            <person name="Kono N."/>
            <person name="Arakawa K."/>
        </authorList>
    </citation>
    <scope>NUCLEOTIDE SEQUENCE [LARGE SCALE GENOMIC DNA]</scope>
</reference>
<sequence length="110" mass="12702">MIGYKDLSINPKKSHSIDTPTKIRFCDVSYSYIPIIAYNREDFNINHLWSLAAFLTIFVPYGETKGGKIKRFNYSSGIFKKLDTAGERVSDTLYRKGEGNWDRDRQKGVK</sequence>
<name>A0AAV4Q3Z5_CAEEX</name>
<accession>A0AAV4Q3Z5</accession>
<dbReference type="AlphaFoldDB" id="A0AAV4Q3Z5"/>
<proteinExistence type="predicted"/>
<dbReference type="Proteomes" id="UP001054945">
    <property type="component" value="Unassembled WGS sequence"/>
</dbReference>
<organism evidence="1 2">
    <name type="scientific">Caerostris extrusa</name>
    <name type="common">Bark spider</name>
    <name type="synonym">Caerostris bankana</name>
    <dbReference type="NCBI Taxonomy" id="172846"/>
    <lineage>
        <taxon>Eukaryota</taxon>
        <taxon>Metazoa</taxon>
        <taxon>Ecdysozoa</taxon>
        <taxon>Arthropoda</taxon>
        <taxon>Chelicerata</taxon>
        <taxon>Arachnida</taxon>
        <taxon>Araneae</taxon>
        <taxon>Araneomorphae</taxon>
        <taxon>Entelegynae</taxon>
        <taxon>Araneoidea</taxon>
        <taxon>Araneidae</taxon>
        <taxon>Caerostris</taxon>
    </lineage>
</organism>
<evidence type="ECO:0000313" key="2">
    <source>
        <dbReference type="Proteomes" id="UP001054945"/>
    </source>
</evidence>
<gene>
    <name evidence="1" type="ORF">CEXT_730371</name>
</gene>
<dbReference type="EMBL" id="BPLR01005548">
    <property type="protein sequence ID" value="GIY03159.1"/>
    <property type="molecule type" value="Genomic_DNA"/>
</dbReference>